<keyword evidence="2" id="KW-1185">Reference proteome</keyword>
<protein>
    <submittedName>
        <fullName evidence="1">Uncharacterized protein</fullName>
    </submittedName>
</protein>
<accession>W6MRT7</accession>
<evidence type="ECO:0000313" key="2">
    <source>
        <dbReference type="Proteomes" id="UP000019384"/>
    </source>
</evidence>
<evidence type="ECO:0000313" key="1">
    <source>
        <dbReference type="EMBL" id="CDK27957.1"/>
    </source>
</evidence>
<dbReference type="Proteomes" id="UP000019384">
    <property type="component" value="Unassembled WGS sequence"/>
</dbReference>
<reference evidence="1" key="1">
    <citation type="submission" date="2013-12" db="EMBL/GenBank/DDBJ databases">
        <authorList>
            <person name="Genoscope - CEA"/>
        </authorList>
    </citation>
    <scope>NUCLEOTIDE SEQUENCE</scope>
    <source>
        <strain evidence="1">CBS 1993</strain>
    </source>
</reference>
<dbReference type="EMBL" id="HG793128">
    <property type="protein sequence ID" value="CDK27957.1"/>
    <property type="molecule type" value="Genomic_DNA"/>
</dbReference>
<gene>
    <name evidence="1" type="ORF">KUCA_T00003937001</name>
</gene>
<reference evidence="1" key="2">
    <citation type="submission" date="2014-02" db="EMBL/GenBank/DDBJ databases">
        <title>Complete DNA sequence of /Kuraishia capsulata/ illustrates novel genomic features among budding yeasts (/Saccharomycotina/).</title>
        <authorList>
            <person name="Morales L."/>
            <person name="Noel B."/>
            <person name="Porcel B."/>
            <person name="Marcet-Houben M."/>
            <person name="Hullo M-F."/>
            <person name="Sacerdot C."/>
            <person name="Tekaia F."/>
            <person name="Leh-Louis V."/>
            <person name="Despons L."/>
            <person name="Khanna V."/>
            <person name="Aury J-M."/>
            <person name="Barbe V."/>
            <person name="Couloux A."/>
            <person name="Labadie K."/>
            <person name="Pelletier E."/>
            <person name="Souciet J-L."/>
            <person name="Boekhout T."/>
            <person name="Gabaldon T."/>
            <person name="Wincker P."/>
            <person name="Dujon B."/>
        </authorList>
    </citation>
    <scope>NUCLEOTIDE SEQUENCE</scope>
    <source>
        <strain evidence="1">CBS 1993</strain>
    </source>
</reference>
<proteinExistence type="predicted"/>
<name>W6MRT7_9ASCO</name>
<dbReference type="GeneID" id="34521337"/>
<sequence>MSSRLRRVLKNYDTAGNTGEPVYLDNDAQSRLIAELKSTQPFGMGGELTDSGKIIIKASKAAQLLFVLLNLLLVTVPVYRKGVNAIYSSASCLSMLTSALMIQIHFLNRSSEQSLASKMVNERLMPVLVSHGVDDRKLTKFNYVLSTFILVSKARTLFSEFVPSECVYLLPFMFVYGIHSTANDIEIIDKGIKSLERARYDYKEA</sequence>
<dbReference type="RefSeq" id="XP_022459949.1">
    <property type="nucleotide sequence ID" value="XM_022602402.1"/>
</dbReference>
<organism evidence="1 2">
    <name type="scientific">Kuraishia capsulata CBS 1993</name>
    <dbReference type="NCBI Taxonomy" id="1382522"/>
    <lineage>
        <taxon>Eukaryota</taxon>
        <taxon>Fungi</taxon>
        <taxon>Dikarya</taxon>
        <taxon>Ascomycota</taxon>
        <taxon>Saccharomycotina</taxon>
        <taxon>Pichiomycetes</taxon>
        <taxon>Pichiales</taxon>
        <taxon>Pichiaceae</taxon>
        <taxon>Kuraishia</taxon>
    </lineage>
</organism>
<dbReference type="HOGENOM" id="CLU_1337680_0_0_1"/>
<dbReference type="AlphaFoldDB" id="W6MRT7"/>